<proteinExistence type="predicted"/>
<evidence type="ECO:0000259" key="6">
    <source>
        <dbReference type="PROSITE" id="PS00498"/>
    </source>
</evidence>
<comment type="cofactor">
    <cofactor evidence="1">
        <name>Cu(2+)</name>
        <dbReference type="ChEBI" id="CHEBI:29036"/>
    </cofactor>
</comment>
<evidence type="ECO:0000313" key="7">
    <source>
        <dbReference type="EMBL" id="KAH0538314.1"/>
    </source>
</evidence>
<evidence type="ECO:0000256" key="3">
    <source>
        <dbReference type="ARBA" id="ARBA00023002"/>
    </source>
</evidence>
<reference evidence="7" key="1">
    <citation type="submission" date="2021-03" db="EMBL/GenBank/DDBJ databases">
        <title>Comparative genomics and phylogenomic investigation of the class Geoglossomycetes provide insights into ecological specialization and systematics.</title>
        <authorList>
            <person name="Melie T."/>
            <person name="Pirro S."/>
            <person name="Miller A.N."/>
            <person name="Quandt A."/>
        </authorList>
    </citation>
    <scope>NUCLEOTIDE SEQUENCE</scope>
    <source>
        <strain evidence="7">GBOQ0MN5Z8</strain>
    </source>
</reference>
<dbReference type="AlphaFoldDB" id="A0A9P8I7W5"/>
<dbReference type="PROSITE" id="PS00498">
    <property type="entry name" value="TYROSINASE_2"/>
    <property type="match status" value="1"/>
</dbReference>
<dbReference type="Pfam" id="PF00264">
    <property type="entry name" value="Tyrosinase"/>
    <property type="match status" value="1"/>
</dbReference>
<dbReference type="Proteomes" id="UP000698800">
    <property type="component" value="Unassembled WGS sequence"/>
</dbReference>
<evidence type="ECO:0000256" key="2">
    <source>
        <dbReference type="ARBA" id="ARBA00022723"/>
    </source>
</evidence>
<dbReference type="SUPFAM" id="SSF48056">
    <property type="entry name" value="Di-copper centre-containing domain"/>
    <property type="match status" value="1"/>
</dbReference>
<dbReference type="PROSITE" id="PS00497">
    <property type="entry name" value="TYROSINASE_1"/>
    <property type="match status" value="1"/>
</dbReference>
<dbReference type="InterPro" id="IPR002227">
    <property type="entry name" value="Tyrosinase_Cu-bd"/>
</dbReference>
<feature type="domain" description="Tyrosinase copper-binding" evidence="5">
    <location>
        <begin position="86"/>
        <end position="103"/>
    </location>
</feature>
<comment type="caution">
    <text evidence="7">The sequence shown here is derived from an EMBL/GenBank/DDBJ whole genome shotgun (WGS) entry which is preliminary data.</text>
</comment>
<keyword evidence="8" id="KW-1185">Reference proteome</keyword>
<dbReference type="PANTHER" id="PTHR11474">
    <property type="entry name" value="TYROSINASE FAMILY MEMBER"/>
    <property type="match status" value="1"/>
</dbReference>
<protein>
    <recommendedName>
        <fullName evidence="5 6">Tyrosinase copper-binding domain-containing protein</fullName>
    </recommendedName>
</protein>
<organism evidence="7 8">
    <name type="scientific">Glutinoglossum americanum</name>
    <dbReference type="NCBI Taxonomy" id="1670608"/>
    <lineage>
        <taxon>Eukaryota</taxon>
        <taxon>Fungi</taxon>
        <taxon>Dikarya</taxon>
        <taxon>Ascomycota</taxon>
        <taxon>Pezizomycotina</taxon>
        <taxon>Geoglossomycetes</taxon>
        <taxon>Geoglossales</taxon>
        <taxon>Geoglossaceae</taxon>
        <taxon>Glutinoglossum</taxon>
    </lineage>
</organism>
<dbReference type="InterPro" id="IPR041640">
    <property type="entry name" value="Tyrosinase_C"/>
</dbReference>
<keyword evidence="2" id="KW-0479">Metal-binding</keyword>
<dbReference type="OrthoDB" id="6132182at2759"/>
<keyword evidence="4" id="KW-0503">Monooxygenase</keyword>
<dbReference type="EMBL" id="JAGHQL010000114">
    <property type="protein sequence ID" value="KAH0538314.1"/>
    <property type="molecule type" value="Genomic_DNA"/>
</dbReference>
<evidence type="ECO:0000256" key="1">
    <source>
        <dbReference type="ARBA" id="ARBA00001973"/>
    </source>
</evidence>
<dbReference type="Gene3D" id="1.10.1280.10">
    <property type="entry name" value="Di-copper center containing domain from catechol oxidase"/>
    <property type="match status" value="1"/>
</dbReference>
<dbReference type="Pfam" id="PF18132">
    <property type="entry name" value="Tyrosinase_C"/>
    <property type="match status" value="1"/>
</dbReference>
<dbReference type="InterPro" id="IPR008922">
    <property type="entry name" value="Di-copper_centre_dom_sf"/>
</dbReference>
<sequence>MTFTITGVQSGRGSDGSVPLRLEIRELQKNADLWNLYLLGLDRLQKVGQNELTSYYQLSGIHGRPYTPWDNVGPSSDGWFNGYCTHTSNLFPTWHRPYLAVYEQALYATIQKIASEYVDTTLRNKYTAAAQKFRIPYWDWAIAVPSGQPTLPAALWSSKTVSVVTPQGNTTSMKNPLYSYAFHPLSTTDLPDPPFSQYPETVRYPDGAGQSRNNLVDQQLRNSRTTFRDGLYTLFTAYNRFDWFSNKAWMPGNGGRGYNSIESIHDQIHGLVGNGGHMGVVDYSAFDPIFWLHHCMVDRAVAIWQALWPNSWVESHPARTGTFTIAQGDNEGPQSPLTPFHSSASGNFWTSDSSRSTKTFGYAYPETVDWGVTPQQYLRNVQTAVSRLYSRNAAPPSSLVKSTGLGAVFDGPGDEKPLHHHHGQHGLQELKGDASHAISDLLSKLGLTDKDGVYKEWFANIRVKKYALNESFFIHVFIGEFSSEPFSWSFEPKLVGTHCIFVNNPTTTQCAKCKDDNDNQIHVTASIPLTTTLIDCIKDGELRSLKPADVEPFLVKNLHWRVTKMNDEHVRREDVPELLVSIVSVDVKKPEDEDKFPSWGDFKIHPSITAGRPSGLGDNDDV</sequence>
<evidence type="ECO:0000256" key="4">
    <source>
        <dbReference type="ARBA" id="ARBA00023033"/>
    </source>
</evidence>
<dbReference type="GO" id="GO:0004497">
    <property type="term" value="F:monooxygenase activity"/>
    <property type="evidence" value="ECO:0007669"/>
    <property type="project" value="UniProtKB-KW"/>
</dbReference>
<keyword evidence="3" id="KW-0560">Oxidoreductase</keyword>
<dbReference type="PRINTS" id="PR00092">
    <property type="entry name" value="TYROSINASE"/>
</dbReference>
<dbReference type="GO" id="GO:0046872">
    <property type="term" value="F:metal ion binding"/>
    <property type="evidence" value="ECO:0007669"/>
    <property type="project" value="UniProtKB-KW"/>
</dbReference>
<dbReference type="InterPro" id="IPR050316">
    <property type="entry name" value="Tyrosinase/Hemocyanin"/>
</dbReference>
<evidence type="ECO:0000259" key="5">
    <source>
        <dbReference type="PROSITE" id="PS00497"/>
    </source>
</evidence>
<evidence type="ECO:0000313" key="8">
    <source>
        <dbReference type="Proteomes" id="UP000698800"/>
    </source>
</evidence>
<dbReference type="PANTHER" id="PTHR11474:SF32">
    <property type="entry name" value="TYROSINASE"/>
    <property type="match status" value="1"/>
</dbReference>
<dbReference type="Gene3D" id="2.60.310.20">
    <property type="match status" value="1"/>
</dbReference>
<gene>
    <name evidence="7" type="ORF">FGG08_005088</name>
</gene>
<name>A0A9P8I7W5_9PEZI</name>
<accession>A0A9P8I7W5</accession>
<feature type="domain" description="Tyrosinase copper-binding" evidence="6">
    <location>
        <begin position="287"/>
        <end position="298"/>
    </location>
</feature>